<dbReference type="Pfam" id="PF00646">
    <property type="entry name" value="F-box"/>
    <property type="match status" value="1"/>
</dbReference>
<feature type="domain" description="F-box" evidence="1">
    <location>
        <begin position="3"/>
        <end position="48"/>
    </location>
</feature>
<dbReference type="RefSeq" id="XP_018487589.2">
    <property type="nucleotide sequence ID" value="XM_018632087.2"/>
</dbReference>
<dbReference type="NCBIfam" id="TIGR01640">
    <property type="entry name" value="F_box_assoc_1"/>
    <property type="match status" value="1"/>
</dbReference>
<dbReference type="InterPro" id="IPR001810">
    <property type="entry name" value="F-box_dom"/>
</dbReference>
<dbReference type="InterPro" id="IPR017451">
    <property type="entry name" value="F-box-assoc_interact_dom"/>
</dbReference>
<dbReference type="PANTHER" id="PTHR31672">
    <property type="entry name" value="BNACNNG10540D PROTEIN"/>
    <property type="match status" value="1"/>
</dbReference>
<reference evidence="2" key="1">
    <citation type="journal article" date="2019" name="Database">
        <title>The radish genome database (RadishGD): an integrated information resource for radish genomics.</title>
        <authorList>
            <person name="Yu H.J."/>
            <person name="Baek S."/>
            <person name="Lee Y.J."/>
            <person name="Cho A."/>
            <person name="Mun J.H."/>
        </authorList>
    </citation>
    <scope>NUCLEOTIDE SEQUENCE [LARGE SCALE GENOMIC DNA]</scope>
    <source>
        <strain evidence="2">cv. WK10039</strain>
    </source>
</reference>
<sequence length="374" mass="43256">MKTMMISDLPVDLLEDILSRVLFKSIGAVRSTCKKWNVLSKDERFANKHIEKTAASQRDKEVLVITVNTKDHLISVKFYDFHDKNFDPSINRNGILSTREKSDQVVSVHHVFYCNGLLLCLCRGNNKRGLVVCNPYWGKRRWIKNPTERSYEMFAFGYDKSCRRTHKVLRLSSDDNIVIHIDIYDLSCDTWKTPDEAFHSSFIEYKKPGVSLKGNTYWLAKGRDSENCYLLCFDFTSERFGARLPLPFDFTYGCNVSLSCVKEEKLAVLFKPRGGGIFETIDVWVTDKIEPDAVSWSKLLKFETFKLNFRSLFGSFLIDEESKTFVIFDNCEESFETYIIDWESGHFRKAESIEASHSRLDNLVGCYVPSSVQI</sequence>
<evidence type="ECO:0000313" key="2">
    <source>
        <dbReference type="Proteomes" id="UP000504610"/>
    </source>
</evidence>
<dbReference type="PROSITE" id="PS50181">
    <property type="entry name" value="FBOX"/>
    <property type="match status" value="1"/>
</dbReference>
<organism evidence="2 3">
    <name type="scientific">Raphanus sativus</name>
    <name type="common">Radish</name>
    <name type="synonym">Raphanus raphanistrum var. sativus</name>
    <dbReference type="NCBI Taxonomy" id="3726"/>
    <lineage>
        <taxon>Eukaryota</taxon>
        <taxon>Viridiplantae</taxon>
        <taxon>Streptophyta</taxon>
        <taxon>Embryophyta</taxon>
        <taxon>Tracheophyta</taxon>
        <taxon>Spermatophyta</taxon>
        <taxon>Magnoliopsida</taxon>
        <taxon>eudicotyledons</taxon>
        <taxon>Gunneridae</taxon>
        <taxon>Pentapetalae</taxon>
        <taxon>rosids</taxon>
        <taxon>malvids</taxon>
        <taxon>Brassicales</taxon>
        <taxon>Brassicaceae</taxon>
        <taxon>Brassiceae</taxon>
        <taxon>Raphanus</taxon>
    </lineage>
</organism>
<accession>A0A6J0NSD1</accession>
<dbReference type="Proteomes" id="UP000504610">
    <property type="component" value="Chromosome 5"/>
</dbReference>
<dbReference type="InterPro" id="IPR006527">
    <property type="entry name" value="F-box-assoc_dom_typ1"/>
</dbReference>
<protein>
    <submittedName>
        <fullName evidence="3">F-box protein At3g20705</fullName>
    </submittedName>
</protein>
<dbReference type="Pfam" id="PF07734">
    <property type="entry name" value="FBA_1"/>
    <property type="match status" value="1"/>
</dbReference>
<gene>
    <name evidence="3" type="primary">LOC108858112</name>
</gene>
<dbReference type="SUPFAM" id="SSF50965">
    <property type="entry name" value="Galactose oxidase, central domain"/>
    <property type="match status" value="1"/>
</dbReference>
<reference evidence="3" key="2">
    <citation type="submission" date="2025-08" db="UniProtKB">
        <authorList>
            <consortium name="RefSeq"/>
        </authorList>
    </citation>
    <scope>IDENTIFICATION</scope>
    <source>
        <tissue evidence="3">Leaf</tissue>
    </source>
</reference>
<evidence type="ECO:0000259" key="1">
    <source>
        <dbReference type="PROSITE" id="PS50181"/>
    </source>
</evidence>
<dbReference type="InterPro" id="IPR050796">
    <property type="entry name" value="SCF_F-box_component"/>
</dbReference>
<dbReference type="KEGG" id="rsz:108858112"/>
<dbReference type="AlphaFoldDB" id="A0A6J0NSD1"/>
<dbReference type="OrthoDB" id="1021601at2759"/>
<dbReference type="SUPFAM" id="SSF81383">
    <property type="entry name" value="F-box domain"/>
    <property type="match status" value="1"/>
</dbReference>
<dbReference type="PANTHER" id="PTHR31672:SF13">
    <property type="entry name" value="F-BOX PROTEIN CPR30-LIKE"/>
    <property type="match status" value="1"/>
</dbReference>
<proteinExistence type="predicted"/>
<dbReference type="GeneID" id="108858112"/>
<name>A0A6J0NSD1_RAPSA</name>
<dbReference type="Gene3D" id="1.20.1280.50">
    <property type="match status" value="1"/>
</dbReference>
<dbReference type="SMART" id="SM00256">
    <property type="entry name" value="FBOX"/>
    <property type="match status" value="1"/>
</dbReference>
<dbReference type="InterPro" id="IPR011043">
    <property type="entry name" value="Gal_Oxase/kelch_b-propeller"/>
</dbReference>
<keyword evidence="2" id="KW-1185">Reference proteome</keyword>
<evidence type="ECO:0000313" key="3">
    <source>
        <dbReference type="RefSeq" id="XP_018487589.2"/>
    </source>
</evidence>
<dbReference type="InterPro" id="IPR036047">
    <property type="entry name" value="F-box-like_dom_sf"/>
</dbReference>